<dbReference type="AlphaFoldDB" id="A0A327KA51"/>
<organism evidence="1 2">
    <name type="scientific">Rhodoplanes roseus</name>
    <dbReference type="NCBI Taxonomy" id="29409"/>
    <lineage>
        <taxon>Bacteria</taxon>
        <taxon>Pseudomonadati</taxon>
        <taxon>Pseudomonadota</taxon>
        <taxon>Alphaproteobacteria</taxon>
        <taxon>Hyphomicrobiales</taxon>
        <taxon>Nitrobacteraceae</taxon>
        <taxon>Rhodoplanes</taxon>
    </lineage>
</organism>
<reference evidence="1 2" key="1">
    <citation type="submission" date="2017-07" db="EMBL/GenBank/DDBJ databases">
        <title>Draft Genome Sequences of Select Purple Nonsulfur Bacteria.</title>
        <authorList>
            <person name="Lasarre B."/>
            <person name="Mckinlay J.B."/>
        </authorList>
    </citation>
    <scope>NUCLEOTIDE SEQUENCE [LARGE SCALE GENOMIC DNA]</scope>
    <source>
        <strain evidence="1 2">DSM 5909</strain>
    </source>
</reference>
<dbReference type="EMBL" id="NPEX01000577">
    <property type="protein sequence ID" value="RAI35021.1"/>
    <property type="molecule type" value="Genomic_DNA"/>
</dbReference>
<dbReference type="InterPro" id="IPR023393">
    <property type="entry name" value="START-like_dom_sf"/>
</dbReference>
<keyword evidence="2" id="KW-1185">Reference proteome</keyword>
<comment type="caution">
    <text evidence="1">The sequence shown here is derived from an EMBL/GenBank/DDBJ whole genome shotgun (WGS) entry which is preliminary data.</text>
</comment>
<name>A0A327KA51_9BRAD</name>
<evidence type="ECO:0000313" key="2">
    <source>
        <dbReference type="Proteomes" id="UP000249130"/>
    </source>
</evidence>
<evidence type="ECO:0000313" key="1">
    <source>
        <dbReference type="EMBL" id="RAI35021.1"/>
    </source>
</evidence>
<dbReference type="Proteomes" id="UP000249130">
    <property type="component" value="Unassembled WGS sequence"/>
</dbReference>
<gene>
    <name evidence="1" type="ORF">CH341_31125</name>
</gene>
<proteinExistence type="predicted"/>
<protein>
    <submittedName>
        <fullName evidence="1">Uncharacterized protein</fullName>
    </submittedName>
</protein>
<dbReference type="Gene3D" id="3.30.530.20">
    <property type="match status" value="1"/>
</dbReference>
<accession>A0A327KA51</accession>
<sequence length="66" mass="7122">MVGFRLEPTAAGSRVAVATDLTLAGSIIRYVRGTAIYRDIAAYLFREFAEALEQTVAAEEGVASRE</sequence>